<evidence type="ECO:0000256" key="1">
    <source>
        <dbReference type="SAM" id="MobiDB-lite"/>
    </source>
</evidence>
<dbReference type="InterPro" id="IPR051908">
    <property type="entry name" value="Ribosomal_N-acetyltransferase"/>
</dbReference>
<dbReference type="SUPFAM" id="SSF55729">
    <property type="entry name" value="Acyl-CoA N-acyltransferases (Nat)"/>
    <property type="match status" value="1"/>
</dbReference>
<dbReference type="Proteomes" id="UP000535182">
    <property type="component" value="Unassembled WGS sequence"/>
</dbReference>
<dbReference type="FunFam" id="3.40.630.30:FF:000047">
    <property type="entry name" value="Acetyltransferase, GNAT family"/>
    <property type="match status" value="1"/>
</dbReference>
<comment type="caution">
    <text evidence="3">The sequence shown here is derived from an EMBL/GenBank/DDBJ whole genome shotgun (WGS) entry which is preliminary data.</text>
</comment>
<organism evidence="3 4">
    <name type="scientific">Tunturiibacter gelidiferens</name>
    <dbReference type="NCBI Taxonomy" id="3069689"/>
    <lineage>
        <taxon>Bacteria</taxon>
        <taxon>Pseudomonadati</taxon>
        <taxon>Acidobacteriota</taxon>
        <taxon>Terriglobia</taxon>
        <taxon>Terriglobales</taxon>
        <taxon>Acidobacteriaceae</taxon>
        <taxon>Tunturiibacter</taxon>
    </lineage>
</organism>
<feature type="compositionally biased region" description="Basic and acidic residues" evidence="1">
    <location>
        <begin position="1"/>
        <end position="12"/>
    </location>
</feature>
<dbReference type="Gene3D" id="3.40.630.30">
    <property type="match status" value="1"/>
</dbReference>
<sequence length="238" mass="27045">MNTSNKNDERQLDQTVDGPPAEVPQPTVLIGRFVSLTPVDPNLHAASLFERSQVAESEQLWRYLPGTPPLNLESFKSYLASRAAKDRLDFAIVDNHSNEAIGLASYLAIEPTHRRIEVGNILFTPRLQRTPGGTEAMYLLAKHAFELRYRRYEWKCNALNDPSRRAALRYGFQSEGIFRQHMIVKGKNRDTAWFSILDSEWPTRKAIFECWLDPSNFLPDGSQRISLSQISNSPAPLS</sequence>
<dbReference type="InterPro" id="IPR000182">
    <property type="entry name" value="GNAT_dom"/>
</dbReference>
<dbReference type="InterPro" id="IPR016181">
    <property type="entry name" value="Acyl_CoA_acyltransferase"/>
</dbReference>
<evidence type="ECO:0000313" key="4">
    <source>
        <dbReference type="Proteomes" id="UP000535182"/>
    </source>
</evidence>
<protein>
    <submittedName>
        <fullName evidence="3">RimJ/RimL family protein N-acetyltransferase</fullName>
    </submittedName>
</protein>
<name>A0A9X0U2S1_9BACT</name>
<dbReference type="EMBL" id="JACHEB010000002">
    <property type="protein sequence ID" value="MBB5327190.1"/>
    <property type="molecule type" value="Genomic_DNA"/>
</dbReference>
<dbReference type="Pfam" id="PF13302">
    <property type="entry name" value="Acetyltransf_3"/>
    <property type="match status" value="1"/>
</dbReference>
<reference evidence="3 4" key="1">
    <citation type="submission" date="2020-08" db="EMBL/GenBank/DDBJ databases">
        <title>Genomic Encyclopedia of Type Strains, Phase IV (KMG-V): Genome sequencing to study the core and pangenomes of soil and plant-associated prokaryotes.</title>
        <authorList>
            <person name="Whitman W."/>
        </authorList>
    </citation>
    <scope>NUCLEOTIDE SEQUENCE [LARGE SCALE GENOMIC DNA]</scope>
    <source>
        <strain evidence="3 4">X5P2</strain>
    </source>
</reference>
<feature type="region of interest" description="Disordered" evidence="1">
    <location>
        <begin position="1"/>
        <end position="23"/>
    </location>
</feature>
<gene>
    <name evidence="3" type="ORF">HDF14_000795</name>
</gene>
<proteinExistence type="predicted"/>
<dbReference type="RefSeq" id="WP_183973739.1">
    <property type="nucleotide sequence ID" value="NZ_JACHEB010000002.1"/>
</dbReference>
<evidence type="ECO:0000259" key="2">
    <source>
        <dbReference type="PROSITE" id="PS51186"/>
    </source>
</evidence>
<evidence type="ECO:0000313" key="3">
    <source>
        <dbReference type="EMBL" id="MBB5327190.1"/>
    </source>
</evidence>
<dbReference type="AlphaFoldDB" id="A0A9X0U2S1"/>
<dbReference type="PANTHER" id="PTHR43441">
    <property type="entry name" value="RIBOSOMAL-PROTEIN-SERINE ACETYLTRANSFERASE"/>
    <property type="match status" value="1"/>
</dbReference>
<dbReference type="GO" id="GO:0008999">
    <property type="term" value="F:protein-N-terminal-alanine acetyltransferase activity"/>
    <property type="evidence" value="ECO:0007669"/>
    <property type="project" value="TreeGrafter"/>
</dbReference>
<feature type="domain" description="N-acetyltransferase" evidence="2">
    <location>
        <begin position="47"/>
        <end position="190"/>
    </location>
</feature>
<keyword evidence="4" id="KW-1185">Reference proteome</keyword>
<dbReference type="PROSITE" id="PS51186">
    <property type="entry name" value="GNAT"/>
    <property type="match status" value="1"/>
</dbReference>
<accession>A0A9X0U2S1</accession>
<dbReference type="PANTHER" id="PTHR43441:SF2">
    <property type="entry name" value="FAMILY ACETYLTRANSFERASE, PUTATIVE (AFU_ORTHOLOGUE AFUA_7G00850)-RELATED"/>
    <property type="match status" value="1"/>
</dbReference>
<dbReference type="GO" id="GO:1990189">
    <property type="term" value="F:protein N-terminal-serine acetyltransferase activity"/>
    <property type="evidence" value="ECO:0007669"/>
    <property type="project" value="TreeGrafter"/>
</dbReference>